<dbReference type="CDD" id="cd05036">
    <property type="entry name" value="PTKc_ALK_LTK"/>
    <property type="match status" value="1"/>
</dbReference>
<evidence type="ECO:0000256" key="13">
    <source>
        <dbReference type="ARBA" id="ARBA00023170"/>
    </source>
</evidence>
<evidence type="ECO:0000256" key="12">
    <source>
        <dbReference type="ARBA" id="ARBA00023157"/>
    </source>
</evidence>
<dbReference type="SMART" id="SM00219">
    <property type="entry name" value="TyrKc"/>
    <property type="match status" value="1"/>
</dbReference>
<dbReference type="InterPro" id="IPR023415">
    <property type="entry name" value="LDLR_class-A_CS"/>
</dbReference>
<evidence type="ECO:0000256" key="19">
    <source>
        <dbReference type="RuleBase" id="RU000312"/>
    </source>
</evidence>
<dbReference type="InterPro" id="IPR008266">
    <property type="entry name" value="Tyr_kinase_AS"/>
</dbReference>
<feature type="binding site" evidence="18">
    <location>
        <position position="940"/>
    </location>
    <ligand>
        <name>ATP</name>
        <dbReference type="ChEBI" id="CHEBI:30616"/>
    </ligand>
</feature>
<evidence type="ECO:0000313" key="25">
    <source>
        <dbReference type="RefSeq" id="XP_028250952.1"/>
    </source>
</evidence>
<accession>A0A6P7HK66</accession>
<evidence type="ECO:0000256" key="3">
    <source>
        <dbReference type="ARBA" id="ARBA00022679"/>
    </source>
</evidence>
<dbReference type="SUPFAM" id="SSF49899">
    <property type="entry name" value="Concanavalin A-like lectins/glucanases"/>
    <property type="match status" value="2"/>
</dbReference>
<evidence type="ECO:0000256" key="4">
    <source>
        <dbReference type="ARBA" id="ARBA00022692"/>
    </source>
</evidence>
<keyword evidence="13 19" id="KW-0675">Receptor</keyword>
<dbReference type="PROSITE" id="PS50060">
    <property type="entry name" value="MAM_2"/>
    <property type="match status" value="2"/>
</dbReference>
<dbReference type="SMART" id="SM00192">
    <property type="entry name" value="LDLa"/>
    <property type="match status" value="1"/>
</dbReference>
<dbReference type="PROSITE" id="PS00239">
    <property type="entry name" value="RECEPTOR_TYR_KIN_II"/>
    <property type="match status" value="1"/>
</dbReference>
<feature type="compositionally biased region" description="Low complexity" evidence="20">
    <location>
        <begin position="1205"/>
        <end position="1219"/>
    </location>
</feature>
<feature type="domain" description="Protein kinase" evidence="22">
    <location>
        <begin position="906"/>
        <end position="1182"/>
    </location>
</feature>
<keyword evidence="6 18" id="KW-0547">Nucleotide-binding</keyword>
<dbReference type="PROSITE" id="PS50068">
    <property type="entry name" value="LDLRA_2"/>
    <property type="match status" value="1"/>
</dbReference>
<sequence>MDYILKHNSYLSIVILIMSSTCHALFDRFLKEDLSDHLFPSHLDDDGQIASCDFESPCSWTLSNSSHSDWSVVSPQQPEASKAGMMPVTDHSVGSSEGHFLLLRSSPAAEASGICEYHLTSPVLPESNRQCILQVALYEGGPAAGNLTLLIKPVLSGVTVHSEVLHHGRHDDHRAKWEVLEAVIGKVDEPFQVTLHYTSCAEVHVALDSLEFIDCESEHQAIGLDDICEDSFHCENSADCIDPSQVCNFHTDCPMGEDEGFMCDALPFGSYCSFEGDSCGWSKSSQHSSWRRVAGDELLEKADMQGVTLQHTPGHFLFLQVRESNSHQEASVQSPSFPRPVSMDACQMHFSVYMYGDFNGSLLVTVEENGTSTAPLVWKSNGQRTDDWQTVVVLLSELHHGFYVKVTVVWEQGSNADVALDEIAIGAACFTSDVNSLLPMADLEDFLSPLPEPSASEVSLMTWWFTSCGASGPYGPTQAQCESTYRNKNVSVTVGKEGFLKGVQMWRVPATNRYLISAYGAAGGKGAKNHNKRNHGVFISAIFPLEKGDVLYILVGHQGEDACPGRNLRTQKICLGESSVIEDNLGMEAGAEWAGGGGGGGGATYIFKMEGGELVPLLIAAGGGGNSYLEDPESSLDHIPLEQYENSTGAPSTNGQSGAAGGGGGWNDSPSPQLSAGKSLVEGAEGGSSCELALSKLSWSTFGGFGGGGGACTAGGGGGGYRGGNAALTDEITADGQNGVSFIHPIGEIFLLPLAAMESHGECEIKVQLNCSHCQTQSCKREEDTHLILCLCDEDEILASDNVTCISTAAAPQDLPPEGPISTPLILAIVVSTIASGIALVCTGVILMWYRRKNDLHAVRGRLQSPEYKLSKIRSSTIMTDYNPNYCFAGKATSLSELKEVPRKNITLLRALGHGAFGEVYEGQVLGISGDGGPMQVAIKTLPEICSEQDEMDFLMEALIMSKFSHENIVRCIGVSLNILPRFILLELMTGGDMKTFLRQNRPRVGQTSSLTMRELLRMARDIACGCRYLEENHFIHRDIAARNCLLTCPGPDRVAKIGDFGMARDIYRASYYRKGGRAMLPVKWMPPEAFMEGIFTCKTDTWSFGVLLWEILSLGYMPYPCKTNHEVLEFVTSGGRMDPPKGCPGPVYRIMTQCWQHCPEHRPNFSTILERINYCTQDPDVINTPLPVEYGPNTDDDSSTVIRPTDPTSTSLTPLLVSHPVSQDSPSQMGLSSMGLSPTPLPPQPTKPRLLLQRTQPVHHEVTSCREVLEPSWAEPVPAPGLLAGGSWLHPEPPHHRPCSRNSSSSGSQRLKNKTKNLWNPTYGSWVLENFRGKKALAHTQSMPLSCSTSNTQTCNATCENSEAGCENTSSTYLSPSSAGSSSTPSPPCQPQAAPNVLSHKAPAGGGTKAAIDLAKLQSFPCGNVNYAYDEQSYEAESLPLVMPKAPEAITNTSSPLSVSSGASLGLALSLHTSSSGMPKLLLKRHASYGHEDVRRHTKAEKPTRDRDSGFSLSEDLSVTPI</sequence>
<evidence type="ECO:0000256" key="16">
    <source>
        <dbReference type="ARBA" id="ARBA00063150"/>
    </source>
</evidence>
<evidence type="ECO:0000256" key="18">
    <source>
        <dbReference type="PROSITE-ProRule" id="PRU10141"/>
    </source>
</evidence>
<dbReference type="PROSITE" id="PS00109">
    <property type="entry name" value="PROTEIN_KINASE_TYR"/>
    <property type="match status" value="1"/>
</dbReference>
<dbReference type="PANTHER" id="PTHR24416">
    <property type="entry name" value="TYROSINE-PROTEIN KINASE RECEPTOR"/>
    <property type="match status" value="1"/>
</dbReference>
<keyword evidence="5" id="KW-0732">Signal</keyword>
<evidence type="ECO:0000256" key="2">
    <source>
        <dbReference type="ARBA" id="ARBA00022475"/>
    </source>
</evidence>
<keyword evidence="10 21" id="KW-0472">Membrane</keyword>
<keyword evidence="11" id="KW-0829">Tyrosine-protein kinase</keyword>
<dbReference type="PROSITE" id="PS00107">
    <property type="entry name" value="PROTEIN_KINASE_ATP"/>
    <property type="match status" value="1"/>
</dbReference>
<dbReference type="PROSITE" id="PS50011">
    <property type="entry name" value="PROTEIN_KINASE_DOM"/>
    <property type="match status" value="1"/>
</dbReference>
<dbReference type="FunFam" id="3.30.200.20:FF:000117">
    <property type="entry name" value="Tyrosine-protein kinase receptor"/>
    <property type="match status" value="1"/>
</dbReference>
<evidence type="ECO:0000256" key="1">
    <source>
        <dbReference type="ARBA" id="ARBA00004251"/>
    </source>
</evidence>
<keyword evidence="8 18" id="KW-0067">ATP-binding</keyword>
<evidence type="ECO:0000256" key="21">
    <source>
        <dbReference type="SAM" id="Phobius"/>
    </source>
</evidence>
<organism evidence="24 25">
    <name type="scientific">Parambassis ranga</name>
    <name type="common">Indian glassy fish</name>
    <dbReference type="NCBI Taxonomy" id="210632"/>
    <lineage>
        <taxon>Eukaryota</taxon>
        <taxon>Metazoa</taxon>
        <taxon>Chordata</taxon>
        <taxon>Craniata</taxon>
        <taxon>Vertebrata</taxon>
        <taxon>Euteleostomi</taxon>
        <taxon>Actinopterygii</taxon>
        <taxon>Neopterygii</taxon>
        <taxon>Teleostei</taxon>
        <taxon>Neoteleostei</taxon>
        <taxon>Acanthomorphata</taxon>
        <taxon>Ovalentaria</taxon>
        <taxon>Ambassidae</taxon>
        <taxon>Parambassis</taxon>
    </lineage>
</organism>
<feature type="region of interest" description="Disordered" evidence="20">
    <location>
        <begin position="1286"/>
        <end position="1317"/>
    </location>
</feature>
<dbReference type="InterPro" id="IPR000719">
    <property type="entry name" value="Prot_kinase_dom"/>
</dbReference>
<evidence type="ECO:0000256" key="5">
    <source>
        <dbReference type="ARBA" id="ARBA00022729"/>
    </source>
</evidence>
<comment type="catalytic activity">
    <reaction evidence="15 19">
        <text>L-tyrosyl-[protein] + ATP = O-phospho-L-tyrosyl-[protein] + ADP + H(+)</text>
        <dbReference type="Rhea" id="RHEA:10596"/>
        <dbReference type="Rhea" id="RHEA-COMP:10136"/>
        <dbReference type="Rhea" id="RHEA-COMP:20101"/>
        <dbReference type="ChEBI" id="CHEBI:15378"/>
        <dbReference type="ChEBI" id="CHEBI:30616"/>
        <dbReference type="ChEBI" id="CHEBI:46858"/>
        <dbReference type="ChEBI" id="CHEBI:61978"/>
        <dbReference type="ChEBI" id="CHEBI:456216"/>
        <dbReference type="EC" id="2.7.10.1"/>
    </reaction>
</comment>
<feature type="domain" description="MAM" evidence="23">
    <location>
        <begin position="50"/>
        <end position="217"/>
    </location>
</feature>
<proteinExistence type="inferred from homology"/>
<dbReference type="CDD" id="cd00112">
    <property type="entry name" value="LDLa"/>
    <property type="match status" value="1"/>
</dbReference>
<feature type="compositionally biased region" description="Polar residues" evidence="20">
    <location>
        <begin position="1512"/>
        <end position="1523"/>
    </location>
</feature>
<dbReference type="InterPro" id="IPR001245">
    <property type="entry name" value="Ser-Thr/Tyr_kinase_cat_dom"/>
</dbReference>
<evidence type="ECO:0000259" key="22">
    <source>
        <dbReference type="PROSITE" id="PS50011"/>
    </source>
</evidence>
<feature type="domain" description="MAM" evidence="23">
    <location>
        <begin position="270"/>
        <end position="431"/>
    </location>
</feature>
<evidence type="ECO:0000256" key="9">
    <source>
        <dbReference type="ARBA" id="ARBA00022989"/>
    </source>
</evidence>
<dbReference type="InterPro" id="IPR017441">
    <property type="entry name" value="Protein_kinase_ATP_BS"/>
</dbReference>
<dbReference type="GeneID" id="114427243"/>
<evidence type="ECO:0000313" key="24">
    <source>
        <dbReference type="Proteomes" id="UP000515145"/>
    </source>
</evidence>
<dbReference type="FunFam" id="2.60.120.200:FF:000132">
    <property type="entry name" value="Tyrosine-protein kinase receptor"/>
    <property type="match status" value="1"/>
</dbReference>
<evidence type="ECO:0000256" key="6">
    <source>
        <dbReference type="ARBA" id="ARBA00022741"/>
    </source>
</evidence>
<evidence type="ECO:0000256" key="15">
    <source>
        <dbReference type="ARBA" id="ARBA00051243"/>
    </source>
</evidence>
<feature type="region of interest" description="Disordered" evidence="20">
    <location>
        <begin position="1371"/>
        <end position="1406"/>
    </location>
</feature>
<dbReference type="PROSITE" id="PS01209">
    <property type="entry name" value="LDLRA_1"/>
    <property type="match status" value="1"/>
</dbReference>
<comment type="similarity">
    <text evidence="19">Belongs to the protein kinase superfamily. Tyr protein kinase family. Insulin receptor subfamily.</text>
</comment>
<evidence type="ECO:0000256" key="17">
    <source>
        <dbReference type="PROSITE-ProRule" id="PRU00124"/>
    </source>
</evidence>
<dbReference type="InterPro" id="IPR002172">
    <property type="entry name" value="LDrepeatLR_classA_rpt"/>
</dbReference>
<feature type="transmembrane region" description="Helical" evidence="21">
    <location>
        <begin position="825"/>
        <end position="850"/>
    </location>
</feature>
<dbReference type="EC" id="2.7.10.1" evidence="19"/>
<feature type="compositionally biased region" description="Low complexity" evidence="20">
    <location>
        <begin position="1371"/>
        <end position="1385"/>
    </location>
</feature>
<keyword evidence="9 21" id="KW-1133">Transmembrane helix</keyword>
<keyword evidence="2" id="KW-1003">Cell membrane</keyword>
<dbReference type="InParanoid" id="A0A6P7HK66"/>
<dbReference type="GO" id="GO:0004714">
    <property type="term" value="F:transmembrane receptor protein tyrosine kinase activity"/>
    <property type="evidence" value="ECO:0007669"/>
    <property type="project" value="UniProtKB-EC"/>
</dbReference>
<keyword evidence="12 17" id="KW-1015">Disulfide bond</keyword>
<feature type="compositionally biased region" description="Polar residues" evidence="20">
    <location>
        <begin position="1221"/>
        <end position="1237"/>
    </location>
</feature>
<feature type="disulfide bond" evidence="17">
    <location>
        <begin position="228"/>
        <end position="240"/>
    </location>
</feature>
<dbReference type="Gene3D" id="1.10.510.10">
    <property type="entry name" value="Transferase(Phosphotransferase) domain 1"/>
    <property type="match status" value="1"/>
</dbReference>
<dbReference type="GO" id="GO:0005524">
    <property type="term" value="F:ATP binding"/>
    <property type="evidence" value="ECO:0007669"/>
    <property type="project" value="UniProtKB-UniRule"/>
</dbReference>
<feature type="region of interest" description="Disordered" evidence="20">
    <location>
        <begin position="1187"/>
        <end position="1242"/>
    </location>
</feature>
<dbReference type="RefSeq" id="XP_028250952.1">
    <property type="nucleotide sequence ID" value="XM_028395151.1"/>
</dbReference>
<dbReference type="InterPro" id="IPR020635">
    <property type="entry name" value="Tyr_kinase_cat_dom"/>
</dbReference>
<protein>
    <recommendedName>
        <fullName evidence="19">Tyrosine-protein kinase receptor</fullName>
        <ecNumber evidence="19">2.7.10.1</ecNumber>
    </recommendedName>
</protein>
<dbReference type="Proteomes" id="UP000515145">
    <property type="component" value="Chromosome 22"/>
</dbReference>
<dbReference type="InterPro" id="IPR050122">
    <property type="entry name" value="RTK"/>
</dbReference>
<dbReference type="Gene3D" id="3.30.200.20">
    <property type="entry name" value="Phosphorylase Kinase, domain 1"/>
    <property type="match status" value="1"/>
</dbReference>
<name>A0A6P7HK66_9TELE</name>
<evidence type="ECO:0000256" key="11">
    <source>
        <dbReference type="ARBA" id="ARBA00023137"/>
    </source>
</evidence>
<dbReference type="Pfam" id="PF12810">
    <property type="entry name" value="ALK_LTK_GRD"/>
    <property type="match status" value="1"/>
</dbReference>
<dbReference type="Gene3D" id="2.60.120.200">
    <property type="match status" value="2"/>
</dbReference>
<dbReference type="Pfam" id="PF07714">
    <property type="entry name" value="PK_Tyr_Ser-Thr"/>
    <property type="match status" value="1"/>
</dbReference>
<keyword evidence="14" id="KW-0325">Glycoprotein</keyword>
<keyword evidence="3" id="KW-0808">Transferase</keyword>
<dbReference type="SMART" id="SM00137">
    <property type="entry name" value="MAM"/>
    <property type="match status" value="2"/>
</dbReference>
<comment type="subunit">
    <text evidence="16">Homodimer; homodimerizes upon binding to alkal ligands (alkal1, alkal2a or alkal2b).</text>
</comment>
<dbReference type="GO" id="GO:0005886">
    <property type="term" value="C:plasma membrane"/>
    <property type="evidence" value="ECO:0007669"/>
    <property type="project" value="UniProtKB-SubCell"/>
</dbReference>
<reference evidence="24" key="1">
    <citation type="submission" date="2024-06" db="UniProtKB">
        <authorList>
            <consortium name="RefSeq"/>
        </authorList>
    </citation>
    <scope>NUCLEOTIDE SEQUENCE [LARGE SCALE GENOMIC DNA]</scope>
</reference>
<dbReference type="OrthoDB" id="73209at2759"/>
<evidence type="ECO:0000259" key="23">
    <source>
        <dbReference type="PROSITE" id="PS50060"/>
    </source>
</evidence>
<dbReference type="PANTHER" id="PTHR24416:SF627">
    <property type="entry name" value="TYROSINE-PROTEIN KINASE RECEPTOR"/>
    <property type="match status" value="1"/>
</dbReference>
<dbReference type="InterPro" id="IPR036055">
    <property type="entry name" value="LDL_receptor-like_sf"/>
</dbReference>
<feature type="compositionally biased region" description="Basic and acidic residues" evidence="20">
    <location>
        <begin position="1490"/>
        <end position="1510"/>
    </location>
</feature>
<dbReference type="CTD" id="4058"/>
<keyword evidence="7 25" id="KW-0418">Kinase</keyword>
<dbReference type="InterPro" id="IPR000998">
    <property type="entry name" value="MAM_dom"/>
</dbReference>
<dbReference type="GO" id="GO:0007169">
    <property type="term" value="P:cell surface receptor protein tyrosine kinase signaling pathway"/>
    <property type="evidence" value="ECO:0007669"/>
    <property type="project" value="InterPro"/>
</dbReference>
<dbReference type="GO" id="GO:0043235">
    <property type="term" value="C:receptor complex"/>
    <property type="evidence" value="ECO:0007669"/>
    <property type="project" value="TreeGrafter"/>
</dbReference>
<keyword evidence="4 19" id="KW-0812">Transmembrane</keyword>
<dbReference type="SUPFAM" id="SSF56112">
    <property type="entry name" value="Protein kinase-like (PK-like)"/>
    <property type="match status" value="1"/>
</dbReference>
<dbReference type="GO" id="GO:0042127">
    <property type="term" value="P:regulation of cell population proliferation"/>
    <property type="evidence" value="ECO:0007669"/>
    <property type="project" value="TreeGrafter"/>
</dbReference>
<dbReference type="Gene3D" id="4.10.400.10">
    <property type="entry name" value="Low-density Lipoprotein Receptor"/>
    <property type="match status" value="1"/>
</dbReference>
<feature type="region of interest" description="Disordered" evidence="20">
    <location>
        <begin position="644"/>
        <end position="680"/>
    </location>
</feature>
<dbReference type="GO" id="GO:0045664">
    <property type="term" value="P:regulation of neuron differentiation"/>
    <property type="evidence" value="ECO:0007669"/>
    <property type="project" value="TreeGrafter"/>
</dbReference>
<dbReference type="Pfam" id="PF00629">
    <property type="entry name" value="MAM"/>
    <property type="match status" value="2"/>
</dbReference>
<feature type="region of interest" description="Disordered" evidence="20">
    <location>
        <begin position="1490"/>
        <end position="1523"/>
    </location>
</feature>
<evidence type="ECO:0000256" key="14">
    <source>
        <dbReference type="ARBA" id="ARBA00023180"/>
    </source>
</evidence>
<dbReference type="CDD" id="cd06263">
    <property type="entry name" value="MAM"/>
    <property type="match status" value="1"/>
</dbReference>
<comment type="caution">
    <text evidence="17">Lacks conserved residue(s) required for the propagation of feature annotation.</text>
</comment>
<feature type="compositionally biased region" description="Polar residues" evidence="20">
    <location>
        <begin position="644"/>
        <end position="657"/>
    </location>
</feature>
<comment type="subcellular location">
    <subcellularLocation>
        <location evidence="1">Cell membrane</location>
        <topology evidence="1">Single-pass type I membrane protein</topology>
    </subcellularLocation>
</comment>
<evidence type="ECO:0000256" key="10">
    <source>
        <dbReference type="ARBA" id="ARBA00023136"/>
    </source>
</evidence>
<evidence type="ECO:0000256" key="7">
    <source>
        <dbReference type="ARBA" id="ARBA00022777"/>
    </source>
</evidence>
<evidence type="ECO:0000256" key="8">
    <source>
        <dbReference type="ARBA" id="ARBA00022840"/>
    </source>
</evidence>
<dbReference type="FunCoup" id="A0A6P7HK66">
    <property type="interactions" value="937"/>
</dbReference>
<evidence type="ECO:0000256" key="20">
    <source>
        <dbReference type="SAM" id="MobiDB-lite"/>
    </source>
</evidence>
<keyword evidence="24" id="KW-1185">Reference proteome</keyword>
<keyword evidence="19" id="KW-0597">Phosphoprotein</keyword>
<dbReference type="InterPro" id="IPR002011">
    <property type="entry name" value="Tyr_kinase_rcpt_2_CS"/>
</dbReference>
<dbReference type="InterPro" id="IPR011009">
    <property type="entry name" value="Kinase-like_dom_sf"/>
</dbReference>
<dbReference type="FunFam" id="1.10.510.10:FF:000113">
    <property type="entry name" value="Tyrosine-protein kinase receptor"/>
    <property type="match status" value="1"/>
</dbReference>
<gene>
    <name evidence="25" type="primary">ltk</name>
</gene>
<reference evidence="25" key="2">
    <citation type="submission" date="2025-08" db="UniProtKB">
        <authorList>
            <consortium name="RefSeq"/>
        </authorList>
    </citation>
    <scope>IDENTIFICATION</scope>
</reference>
<dbReference type="PRINTS" id="PR00109">
    <property type="entry name" value="TYRKINASE"/>
</dbReference>
<dbReference type="InterPro" id="IPR055163">
    <property type="entry name" value="ALK/LTK-like_GRD"/>
</dbReference>
<dbReference type="InterPro" id="IPR013320">
    <property type="entry name" value="ConA-like_dom_sf"/>
</dbReference>